<comment type="caution">
    <text evidence="1">The sequence shown here is derived from an EMBL/GenBank/DDBJ whole genome shotgun (WGS) entry which is preliminary data.</text>
</comment>
<keyword evidence="2" id="KW-1185">Reference proteome</keyword>
<name>A0A8S4SBT8_9NEOP</name>
<reference evidence="1" key="1">
    <citation type="submission" date="2022-03" db="EMBL/GenBank/DDBJ databases">
        <authorList>
            <person name="Lindestad O."/>
        </authorList>
    </citation>
    <scope>NUCLEOTIDE SEQUENCE</scope>
</reference>
<evidence type="ECO:0000313" key="1">
    <source>
        <dbReference type="EMBL" id="CAH2264999.1"/>
    </source>
</evidence>
<dbReference type="AlphaFoldDB" id="A0A8S4SBT8"/>
<dbReference type="OrthoDB" id="6377396at2759"/>
<accession>A0A8S4SBT8</accession>
<dbReference type="EMBL" id="CAKXAJ010026268">
    <property type="protein sequence ID" value="CAH2264999.1"/>
    <property type="molecule type" value="Genomic_DNA"/>
</dbReference>
<gene>
    <name evidence="1" type="primary">jg25129</name>
    <name evidence="1" type="ORF">PAEG_LOCUS24745</name>
</gene>
<evidence type="ECO:0000313" key="2">
    <source>
        <dbReference type="Proteomes" id="UP000838756"/>
    </source>
</evidence>
<protein>
    <submittedName>
        <fullName evidence="1">Jg25129 protein</fullName>
    </submittedName>
</protein>
<sequence length="142" mass="15784">MREYKTRKGVPNSSQAYKKRRCKSLRDSFWDIHNIGLGALPGVGGSGEMRAERPYFDDVSPRNVSSVVGQSAVLRCRAKHIGNRTKMTMTQYEKGLGLSSPRWLSADWTTRNLTHEAIMDGLQTSANAANLQVNKFVMAPAP</sequence>
<organism evidence="1 2">
    <name type="scientific">Pararge aegeria aegeria</name>
    <dbReference type="NCBI Taxonomy" id="348720"/>
    <lineage>
        <taxon>Eukaryota</taxon>
        <taxon>Metazoa</taxon>
        <taxon>Ecdysozoa</taxon>
        <taxon>Arthropoda</taxon>
        <taxon>Hexapoda</taxon>
        <taxon>Insecta</taxon>
        <taxon>Pterygota</taxon>
        <taxon>Neoptera</taxon>
        <taxon>Endopterygota</taxon>
        <taxon>Lepidoptera</taxon>
        <taxon>Glossata</taxon>
        <taxon>Ditrysia</taxon>
        <taxon>Papilionoidea</taxon>
        <taxon>Nymphalidae</taxon>
        <taxon>Satyrinae</taxon>
        <taxon>Satyrini</taxon>
        <taxon>Parargina</taxon>
        <taxon>Pararge</taxon>
    </lineage>
</organism>
<proteinExistence type="predicted"/>
<dbReference type="Proteomes" id="UP000838756">
    <property type="component" value="Unassembled WGS sequence"/>
</dbReference>